<evidence type="ECO:0000313" key="2">
    <source>
        <dbReference type="EMBL" id="MCX5616918.1"/>
    </source>
</evidence>
<reference evidence="2" key="1">
    <citation type="submission" date="2022-07" db="EMBL/GenBank/DDBJ databases">
        <title>Bombella genomes.</title>
        <authorList>
            <person name="Harer L."/>
            <person name="Styblova S."/>
            <person name="Ehrmann M."/>
        </authorList>
    </citation>
    <scope>NUCLEOTIDE SEQUENCE</scope>
    <source>
        <strain evidence="2">TMW 2.2559</strain>
    </source>
</reference>
<comment type="caution">
    <text evidence="2">The sequence shown here is derived from an EMBL/GenBank/DDBJ whole genome shotgun (WGS) entry which is preliminary data.</text>
</comment>
<dbReference type="InterPro" id="IPR020231">
    <property type="entry name" value="Uncharacterised_YfgI"/>
</dbReference>
<name>A0ABT3WH19_9PROT</name>
<sequence length="175" mass="19724">MVRLSGWNVGLLCLALGVSGVGSLGHLAHAQATDPAQLELLGRIQDSQDQRRLALEAAQQQAARQAQQRQERLRRQAADSAARIAASRNSRTQTDWENDRRYREASRMLELQEQQLKLKMLEARASREDDVIKADLAQKQAETDRVLQSAQGDAKLKSDLGEAAKMEQRHWWESN</sequence>
<dbReference type="EMBL" id="JANIDV010000006">
    <property type="protein sequence ID" value="MCX5616918.1"/>
    <property type="molecule type" value="Genomic_DNA"/>
</dbReference>
<evidence type="ECO:0000313" key="3">
    <source>
        <dbReference type="Proteomes" id="UP001165633"/>
    </source>
</evidence>
<feature type="coiled-coil region" evidence="1">
    <location>
        <begin position="55"/>
        <end position="83"/>
    </location>
</feature>
<evidence type="ECO:0000256" key="1">
    <source>
        <dbReference type="SAM" id="Coils"/>
    </source>
</evidence>
<organism evidence="2 3">
    <name type="scientific">Bombella dulcis</name>
    <dbReference type="NCBI Taxonomy" id="2967339"/>
    <lineage>
        <taxon>Bacteria</taxon>
        <taxon>Pseudomonadati</taxon>
        <taxon>Pseudomonadota</taxon>
        <taxon>Alphaproteobacteria</taxon>
        <taxon>Acetobacterales</taxon>
        <taxon>Acetobacteraceae</taxon>
        <taxon>Bombella</taxon>
    </lineage>
</organism>
<gene>
    <name evidence="2" type="ORF">NQF87_08045</name>
</gene>
<dbReference type="RefSeq" id="WP_266127897.1">
    <property type="nucleotide sequence ID" value="NZ_JANIDV010000006.1"/>
</dbReference>
<keyword evidence="1" id="KW-0175">Coiled coil</keyword>
<accession>A0ABT3WH19</accession>
<proteinExistence type="predicted"/>
<protein>
    <submittedName>
        <fullName evidence="2">DUF5384 family protein</fullName>
    </submittedName>
</protein>
<keyword evidence="3" id="KW-1185">Reference proteome</keyword>
<dbReference type="Proteomes" id="UP001165633">
    <property type="component" value="Unassembled WGS sequence"/>
</dbReference>
<dbReference type="Pfam" id="PF17358">
    <property type="entry name" value="DUF5384"/>
    <property type="match status" value="1"/>
</dbReference>